<accession>A0A1M6P396</accession>
<protein>
    <submittedName>
        <fullName evidence="1">Uncharacterized protein</fullName>
    </submittedName>
</protein>
<keyword evidence="2" id="KW-1185">Reference proteome</keyword>
<dbReference type="EMBL" id="FRAF01000007">
    <property type="protein sequence ID" value="SHK02352.1"/>
    <property type="molecule type" value="Genomic_DNA"/>
</dbReference>
<reference evidence="2" key="1">
    <citation type="submission" date="2016-11" db="EMBL/GenBank/DDBJ databases">
        <authorList>
            <person name="Varghese N."/>
            <person name="Submissions S."/>
        </authorList>
    </citation>
    <scope>NUCLEOTIDE SEQUENCE [LARGE SCALE GENOMIC DNA]</scope>
    <source>
        <strain evidence="2">USBA-503</strain>
    </source>
</reference>
<dbReference type="Proteomes" id="UP000184016">
    <property type="component" value="Unassembled WGS sequence"/>
</dbReference>
<evidence type="ECO:0000313" key="1">
    <source>
        <dbReference type="EMBL" id="SHK02352.1"/>
    </source>
</evidence>
<organism evidence="1 2">
    <name type="scientific">Alicyclobacillus tolerans</name>
    <dbReference type="NCBI Taxonomy" id="90970"/>
    <lineage>
        <taxon>Bacteria</taxon>
        <taxon>Bacillati</taxon>
        <taxon>Bacillota</taxon>
        <taxon>Bacilli</taxon>
        <taxon>Bacillales</taxon>
        <taxon>Alicyclobacillaceae</taxon>
        <taxon>Alicyclobacillus</taxon>
    </lineage>
</organism>
<name>A0A1M6P396_9BACL</name>
<evidence type="ECO:0000313" key="2">
    <source>
        <dbReference type="Proteomes" id="UP000184016"/>
    </source>
</evidence>
<gene>
    <name evidence="1" type="ORF">SAMN05443507_10773</name>
</gene>
<proteinExistence type="predicted"/>
<sequence length="66" mass="7245">MEKAYKTSEAEEGSAAKACFHAPEADPFSYFPSSIGFFRLTSNHVSQAFQKNPNIFELVCSGKTPP</sequence>
<dbReference type="AlphaFoldDB" id="A0A1M6P396"/>